<keyword evidence="5" id="KW-1185">Reference proteome</keyword>
<sequence>MKNKFLLSVVVSLSLLTPQVFATTSSVNTAAHVGTYNLILQGDLTTNSDIQGQAFINGNVNMLGQVLEVGAHLPSSPSVDAVTVVGNINASTVRVFNNNNIVYGDESNIGSTTFEGGTTNVRDTDILKTEFNAIWSQAVADSKTFKELTPTSVFDTADNNILKFKNDNSLDLNVFTITTDSLSSNGTFDFLSTPTVPVIINVSGEGVINLTSKPSGSFANFANASNVLWNFYEASTINFNSGSWYGSVLAPGADITLAGGNIDGGIAAKSLDAQSELHNALFTYTPPPSNDVPAPAGLLFMGLGLIFMGYRRFKK</sequence>
<gene>
    <name evidence="4" type="ORF">L0668_17620</name>
</gene>
<keyword evidence="1" id="KW-1133">Transmembrane helix</keyword>
<comment type="caution">
    <text evidence="4">The sequence shown here is derived from an EMBL/GenBank/DDBJ whole genome shotgun (WGS) entry which is preliminary data.</text>
</comment>
<accession>A0ABS9DD77</accession>
<feature type="signal peptide" evidence="2">
    <location>
        <begin position="1"/>
        <end position="22"/>
    </location>
</feature>
<dbReference type="NCBIfam" id="TIGR04215">
    <property type="entry name" value="choice_anch_A"/>
    <property type="match status" value="1"/>
</dbReference>
<protein>
    <submittedName>
        <fullName evidence="4">Choice-of-anchor A family protein</fullName>
    </submittedName>
</protein>
<organism evidence="4 5">
    <name type="scientific">Paraglaciecola algarum</name>
    <dbReference type="NCBI Taxonomy" id="3050085"/>
    <lineage>
        <taxon>Bacteria</taxon>
        <taxon>Pseudomonadati</taxon>
        <taxon>Pseudomonadota</taxon>
        <taxon>Gammaproteobacteria</taxon>
        <taxon>Alteromonadales</taxon>
        <taxon>Alteromonadaceae</taxon>
        <taxon>Paraglaciecola</taxon>
    </lineage>
</organism>
<evidence type="ECO:0000259" key="3">
    <source>
        <dbReference type="Pfam" id="PF20597"/>
    </source>
</evidence>
<evidence type="ECO:0000313" key="4">
    <source>
        <dbReference type="EMBL" id="MCF2949943.1"/>
    </source>
</evidence>
<dbReference type="RefSeq" id="WP_235314045.1">
    <property type="nucleotide sequence ID" value="NZ_JAKGAS010000012.1"/>
</dbReference>
<reference evidence="4 5" key="1">
    <citation type="submission" date="2022-01" db="EMBL/GenBank/DDBJ databases">
        <title>Paraglaciecola sp. G1-23.</title>
        <authorList>
            <person name="Jin M.S."/>
            <person name="Han D.M."/>
            <person name="Kim H.M."/>
            <person name="Jeon C.O."/>
        </authorList>
    </citation>
    <scope>NUCLEOTIDE SEQUENCE [LARGE SCALE GENOMIC DNA]</scope>
    <source>
        <strain evidence="4 5">G1-23</strain>
    </source>
</reference>
<keyword evidence="1" id="KW-0812">Transmembrane</keyword>
<feature type="transmembrane region" description="Helical" evidence="1">
    <location>
        <begin position="292"/>
        <end position="310"/>
    </location>
</feature>
<keyword evidence="2" id="KW-0732">Signal</keyword>
<dbReference type="Proteomes" id="UP001521137">
    <property type="component" value="Unassembled WGS sequence"/>
</dbReference>
<name>A0ABS9DD77_9ALTE</name>
<dbReference type="EMBL" id="JAKGAS010000012">
    <property type="protein sequence ID" value="MCF2949943.1"/>
    <property type="molecule type" value="Genomic_DNA"/>
</dbReference>
<keyword evidence="1" id="KW-0472">Membrane</keyword>
<evidence type="ECO:0000313" key="5">
    <source>
        <dbReference type="Proteomes" id="UP001521137"/>
    </source>
</evidence>
<proteinExistence type="predicted"/>
<evidence type="ECO:0000256" key="2">
    <source>
        <dbReference type="SAM" id="SignalP"/>
    </source>
</evidence>
<dbReference type="Pfam" id="PF20597">
    <property type="entry name" value="pAdhesive_15"/>
    <property type="match status" value="1"/>
</dbReference>
<feature type="domain" description="Choice-of-anchor A" evidence="3">
    <location>
        <begin position="32"/>
        <end position="279"/>
    </location>
</feature>
<evidence type="ECO:0000256" key="1">
    <source>
        <dbReference type="SAM" id="Phobius"/>
    </source>
</evidence>
<feature type="chain" id="PRO_5047055363" evidence="2">
    <location>
        <begin position="23"/>
        <end position="315"/>
    </location>
</feature>
<dbReference type="InterPro" id="IPR026588">
    <property type="entry name" value="Choice_anch_A"/>
</dbReference>